<comment type="caution">
    <text evidence="2">The sequence shown here is derived from an EMBL/GenBank/DDBJ whole genome shotgun (WGS) entry which is preliminary data.</text>
</comment>
<reference evidence="2" key="1">
    <citation type="submission" date="2022-11" db="EMBL/GenBank/DDBJ databases">
        <authorList>
            <person name="Hyden B.L."/>
            <person name="Feng K."/>
            <person name="Yates T."/>
            <person name="Jawdy S."/>
            <person name="Smart L.B."/>
            <person name="Muchero W."/>
        </authorList>
    </citation>
    <scope>NUCLEOTIDE SEQUENCE</scope>
    <source>
        <tissue evidence="2">Shoot tip</tissue>
    </source>
</reference>
<accession>A0A9Q0P6P2</accession>
<dbReference type="Proteomes" id="UP001151752">
    <property type="component" value="Chromosome 5"/>
</dbReference>
<dbReference type="Gene3D" id="1.10.520.10">
    <property type="match status" value="1"/>
</dbReference>
<sequence>MDPVLASDPRAQVYVNLNHAQVYAKSKFYSHFITAMIGLGIIGVKTGNVGEIRKDYGSSDDNSVYSIPNKQTVYGFVL</sequence>
<dbReference type="GO" id="GO:0004601">
    <property type="term" value="F:peroxidase activity"/>
    <property type="evidence" value="ECO:0007669"/>
    <property type="project" value="InterPro"/>
</dbReference>
<feature type="transmembrane region" description="Helical" evidence="1">
    <location>
        <begin position="28"/>
        <end position="44"/>
    </location>
</feature>
<keyword evidence="1" id="KW-0812">Transmembrane</keyword>
<dbReference type="SUPFAM" id="SSF48113">
    <property type="entry name" value="Heme-dependent peroxidases"/>
    <property type="match status" value="1"/>
</dbReference>
<gene>
    <name evidence="2" type="ORF">OIU74_020671</name>
</gene>
<dbReference type="GO" id="GO:0020037">
    <property type="term" value="F:heme binding"/>
    <property type="evidence" value="ECO:0007669"/>
    <property type="project" value="InterPro"/>
</dbReference>
<keyword evidence="1" id="KW-0472">Membrane</keyword>
<reference evidence="2" key="2">
    <citation type="journal article" date="2023" name="Int. J. Mol. Sci.">
        <title>De Novo Assembly and Annotation of 11 Diverse Shrub Willow (Salix) Genomes Reveals Novel Gene Organization in Sex-Linked Regions.</title>
        <authorList>
            <person name="Hyden B."/>
            <person name="Feng K."/>
            <person name="Yates T.B."/>
            <person name="Jawdy S."/>
            <person name="Cereghino C."/>
            <person name="Smart L.B."/>
            <person name="Muchero W."/>
        </authorList>
    </citation>
    <scope>NUCLEOTIDE SEQUENCE</scope>
    <source>
        <tissue evidence="2">Shoot tip</tissue>
    </source>
</reference>
<organism evidence="2 3">
    <name type="scientific">Salix koriyanagi</name>
    <dbReference type="NCBI Taxonomy" id="2511006"/>
    <lineage>
        <taxon>Eukaryota</taxon>
        <taxon>Viridiplantae</taxon>
        <taxon>Streptophyta</taxon>
        <taxon>Embryophyta</taxon>
        <taxon>Tracheophyta</taxon>
        <taxon>Spermatophyta</taxon>
        <taxon>Magnoliopsida</taxon>
        <taxon>eudicotyledons</taxon>
        <taxon>Gunneridae</taxon>
        <taxon>Pentapetalae</taxon>
        <taxon>rosids</taxon>
        <taxon>fabids</taxon>
        <taxon>Malpighiales</taxon>
        <taxon>Salicaceae</taxon>
        <taxon>Saliceae</taxon>
        <taxon>Salix</taxon>
    </lineage>
</organism>
<dbReference type="Gene3D" id="1.10.420.10">
    <property type="entry name" value="Peroxidase, domain 2"/>
    <property type="match status" value="1"/>
</dbReference>
<dbReference type="GO" id="GO:0006979">
    <property type="term" value="P:response to oxidative stress"/>
    <property type="evidence" value="ECO:0007669"/>
    <property type="project" value="InterPro"/>
</dbReference>
<name>A0A9Q0P6P2_9ROSI</name>
<proteinExistence type="predicted"/>
<evidence type="ECO:0000313" key="3">
    <source>
        <dbReference type="Proteomes" id="UP001151752"/>
    </source>
</evidence>
<dbReference type="EMBL" id="JAPFFM010000020">
    <property type="protein sequence ID" value="KAJ6682477.1"/>
    <property type="molecule type" value="Genomic_DNA"/>
</dbReference>
<dbReference type="AlphaFoldDB" id="A0A9Q0P6P2"/>
<evidence type="ECO:0000313" key="2">
    <source>
        <dbReference type="EMBL" id="KAJ6682477.1"/>
    </source>
</evidence>
<keyword evidence="3" id="KW-1185">Reference proteome</keyword>
<dbReference type="InterPro" id="IPR010255">
    <property type="entry name" value="Haem_peroxidase_sf"/>
</dbReference>
<protein>
    <submittedName>
        <fullName evidence="2">Uncharacterized protein</fullName>
    </submittedName>
</protein>
<keyword evidence="1" id="KW-1133">Transmembrane helix</keyword>
<evidence type="ECO:0000256" key="1">
    <source>
        <dbReference type="SAM" id="Phobius"/>
    </source>
</evidence>